<dbReference type="EMBL" id="QOKY01000213">
    <property type="protein sequence ID" value="RMZ52281.1"/>
    <property type="molecule type" value="Genomic_DNA"/>
</dbReference>
<keyword evidence="8" id="KW-0732">Signal</keyword>
<dbReference type="Proteomes" id="UP000279271">
    <property type="component" value="Unassembled WGS sequence"/>
</dbReference>
<feature type="signal peptide" evidence="8">
    <location>
        <begin position="1"/>
        <end position="16"/>
    </location>
</feature>
<keyword evidence="5" id="KW-1133">Transmembrane helix</keyword>
<comment type="caution">
    <text evidence="9">The sequence shown here is derived from an EMBL/GenBank/DDBJ whole genome shotgun (WGS) entry which is preliminary data.</text>
</comment>
<evidence type="ECO:0000256" key="4">
    <source>
        <dbReference type="ARBA" id="ARBA00022927"/>
    </source>
</evidence>
<evidence type="ECO:0000256" key="8">
    <source>
        <dbReference type="SAM" id="SignalP"/>
    </source>
</evidence>
<comment type="subcellular location">
    <subcellularLocation>
        <location evidence="1">Membrane</location>
    </subcellularLocation>
</comment>
<dbReference type="GO" id="GO:0030134">
    <property type="term" value="C:COPII-coated ER to Golgi transport vesicle"/>
    <property type="evidence" value="ECO:0007669"/>
    <property type="project" value="TreeGrafter"/>
</dbReference>
<evidence type="ECO:0000256" key="3">
    <source>
        <dbReference type="ARBA" id="ARBA00022692"/>
    </source>
</evidence>
<protein>
    <recommendedName>
        <fullName evidence="11">Immediate early response 3-interacting protein 1</fullName>
    </recommendedName>
</protein>
<dbReference type="Pfam" id="PF08571">
    <property type="entry name" value="Yos1"/>
    <property type="match status" value="1"/>
</dbReference>
<keyword evidence="3" id="KW-0812">Transmembrane</keyword>
<dbReference type="GO" id="GO:0006888">
    <property type="term" value="P:endoplasmic reticulum to Golgi vesicle-mediated transport"/>
    <property type="evidence" value="ECO:0007669"/>
    <property type="project" value="TreeGrafter"/>
</dbReference>
<reference evidence="10" key="1">
    <citation type="journal article" date="2018" name="Algal Res.">
        <title>Characterization of plant carbon substrate utilization by Auxenochlorella protothecoides.</title>
        <authorList>
            <person name="Vogler B.W."/>
            <person name="Starkenburg S.R."/>
            <person name="Sudasinghe N."/>
            <person name="Schambach J.Y."/>
            <person name="Rollin J.A."/>
            <person name="Pattathil S."/>
            <person name="Barry A.N."/>
        </authorList>
    </citation>
    <scope>NUCLEOTIDE SEQUENCE [LARGE SCALE GENOMIC DNA]</scope>
    <source>
        <strain evidence="10">UTEX 25</strain>
    </source>
</reference>
<keyword evidence="6" id="KW-0472">Membrane</keyword>
<dbReference type="GO" id="GO:0005789">
    <property type="term" value="C:endoplasmic reticulum membrane"/>
    <property type="evidence" value="ECO:0007669"/>
    <property type="project" value="TreeGrafter"/>
</dbReference>
<dbReference type="GO" id="GO:0000139">
    <property type="term" value="C:Golgi membrane"/>
    <property type="evidence" value="ECO:0007669"/>
    <property type="project" value="TreeGrafter"/>
</dbReference>
<feature type="chain" id="PRO_5018058832" description="Immediate early response 3-interacting protein 1" evidence="8">
    <location>
        <begin position="17"/>
        <end position="82"/>
    </location>
</feature>
<evidence type="ECO:0008006" key="11">
    <source>
        <dbReference type="Google" id="ProtNLM"/>
    </source>
</evidence>
<evidence type="ECO:0000313" key="9">
    <source>
        <dbReference type="EMBL" id="RMZ52281.1"/>
    </source>
</evidence>
<dbReference type="PANTHER" id="PTHR15858">
    <property type="entry name" value="IMMEDIATE EARLY RESPONSE 3-INTERACTING PROTEIN 1"/>
    <property type="match status" value="1"/>
</dbReference>
<evidence type="ECO:0000256" key="1">
    <source>
        <dbReference type="ARBA" id="ARBA00004370"/>
    </source>
</evidence>
<proteinExistence type="inferred from homology"/>
<organism evidence="9 10">
    <name type="scientific">Auxenochlorella protothecoides</name>
    <name type="common">Green microalga</name>
    <name type="synonym">Chlorella protothecoides</name>
    <dbReference type="NCBI Taxonomy" id="3075"/>
    <lineage>
        <taxon>Eukaryota</taxon>
        <taxon>Viridiplantae</taxon>
        <taxon>Chlorophyta</taxon>
        <taxon>core chlorophytes</taxon>
        <taxon>Trebouxiophyceae</taxon>
        <taxon>Chlorellales</taxon>
        <taxon>Chlorellaceae</taxon>
        <taxon>Auxenochlorella</taxon>
    </lineage>
</organism>
<comment type="similarity">
    <text evidence="7">Belongs to the YOS1 family.</text>
</comment>
<name>A0A3M7KP06_AUXPR</name>
<evidence type="ECO:0000256" key="5">
    <source>
        <dbReference type="ARBA" id="ARBA00022989"/>
    </source>
</evidence>
<evidence type="ECO:0000256" key="7">
    <source>
        <dbReference type="ARBA" id="ARBA00024203"/>
    </source>
</evidence>
<evidence type="ECO:0000313" key="10">
    <source>
        <dbReference type="Proteomes" id="UP000279271"/>
    </source>
</evidence>
<keyword evidence="4" id="KW-0653">Protein transport</keyword>
<dbReference type="GO" id="GO:0015031">
    <property type="term" value="P:protein transport"/>
    <property type="evidence" value="ECO:0007669"/>
    <property type="project" value="UniProtKB-KW"/>
</dbReference>
<gene>
    <name evidence="9" type="ORF">APUTEX25_001671</name>
</gene>
<dbReference type="InterPro" id="IPR013880">
    <property type="entry name" value="Yos1"/>
</dbReference>
<accession>A0A3M7KP06</accession>
<evidence type="ECO:0000256" key="2">
    <source>
        <dbReference type="ARBA" id="ARBA00022448"/>
    </source>
</evidence>
<keyword evidence="2" id="KW-0813">Transport</keyword>
<dbReference type="PANTHER" id="PTHR15858:SF0">
    <property type="entry name" value="IMMEDIATE EARLY RESPONSE 3-INTERACTING PROTEIN 1"/>
    <property type="match status" value="1"/>
</dbReference>
<sequence length="82" mass="8746">MSLWTLLQACVLAVNAAAILNNDRFLERHGWGFSQLGGGAAGTHSPGALKQQIIGALHATQYLRVPLVVVNVIIILVKLLFG</sequence>
<evidence type="ECO:0000256" key="6">
    <source>
        <dbReference type="ARBA" id="ARBA00023136"/>
    </source>
</evidence>
<dbReference type="AlphaFoldDB" id="A0A3M7KP06"/>